<protein>
    <recommendedName>
        <fullName evidence="5">PepSY domain-containing protein</fullName>
    </recommendedName>
</protein>
<sequence>MRFALGLITILMIGGAAGAQEPGGPGPDRSTLSNEARSGQNASRLGMPQAIEIAEKSGQGRAVGATFSPFAQGGGSHEVIVLKADGSLARFNIDANTGNVIGVTNQILQSYVTRLTPDGVGSAKTSLLQAISVAEGGKARAIGAQTEQNGDTVSYEITVAGDGGERSVHVAGDGKILPD</sequence>
<evidence type="ECO:0008006" key="5">
    <source>
        <dbReference type="Google" id="ProtNLM"/>
    </source>
</evidence>
<comment type="caution">
    <text evidence="3">The sequence shown here is derived from an EMBL/GenBank/DDBJ whole genome shotgun (WGS) entry which is preliminary data.</text>
</comment>
<dbReference type="OrthoDB" id="8445768at2"/>
<feature type="compositionally biased region" description="Polar residues" evidence="1">
    <location>
        <begin position="30"/>
        <end position="43"/>
    </location>
</feature>
<evidence type="ECO:0000256" key="2">
    <source>
        <dbReference type="SAM" id="SignalP"/>
    </source>
</evidence>
<evidence type="ECO:0000256" key="1">
    <source>
        <dbReference type="SAM" id="MobiDB-lite"/>
    </source>
</evidence>
<keyword evidence="2" id="KW-0732">Signal</keyword>
<accession>A0A4Q9GG12</accession>
<feature type="signal peptide" evidence="2">
    <location>
        <begin position="1"/>
        <end position="19"/>
    </location>
</feature>
<evidence type="ECO:0000313" key="3">
    <source>
        <dbReference type="EMBL" id="TBN51806.1"/>
    </source>
</evidence>
<organism evidence="3 4">
    <name type="scientific">Hansschlegelia quercus</name>
    <dbReference type="NCBI Taxonomy" id="2528245"/>
    <lineage>
        <taxon>Bacteria</taxon>
        <taxon>Pseudomonadati</taxon>
        <taxon>Pseudomonadota</taxon>
        <taxon>Alphaproteobacteria</taxon>
        <taxon>Hyphomicrobiales</taxon>
        <taxon>Methylopilaceae</taxon>
        <taxon>Hansschlegelia</taxon>
    </lineage>
</organism>
<keyword evidence="4" id="KW-1185">Reference proteome</keyword>
<dbReference type="RefSeq" id="WP_131003971.1">
    <property type="nucleotide sequence ID" value="NZ_JBHSZR010000001.1"/>
</dbReference>
<name>A0A4Q9GG12_9HYPH</name>
<feature type="chain" id="PRO_5020930671" description="PepSY domain-containing protein" evidence="2">
    <location>
        <begin position="20"/>
        <end position="179"/>
    </location>
</feature>
<feature type="region of interest" description="Disordered" evidence="1">
    <location>
        <begin position="18"/>
        <end position="45"/>
    </location>
</feature>
<proteinExistence type="predicted"/>
<gene>
    <name evidence="3" type="ORF">EYR15_12965</name>
</gene>
<dbReference type="EMBL" id="SIUB01000006">
    <property type="protein sequence ID" value="TBN51806.1"/>
    <property type="molecule type" value="Genomic_DNA"/>
</dbReference>
<dbReference type="AlphaFoldDB" id="A0A4Q9GG12"/>
<evidence type="ECO:0000313" key="4">
    <source>
        <dbReference type="Proteomes" id="UP000291613"/>
    </source>
</evidence>
<dbReference type="Proteomes" id="UP000291613">
    <property type="component" value="Unassembled WGS sequence"/>
</dbReference>
<reference evidence="3 4" key="1">
    <citation type="submission" date="2019-02" db="EMBL/GenBank/DDBJ databases">
        <title>Hansschlegelia quercus sp. nov., a novel methylotrophic bacterium from buds of oak (Quercus robur L.).</title>
        <authorList>
            <person name="Agafonova N.V."/>
            <person name="Kaparullina E.N."/>
            <person name="Grouzdev D.S."/>
            <person name="Doronina N.V."/>
        </authorList>
    </citation>
    <scope>NUCLEOTIDE SEQUENCE [LARGE SCALE GENOMIC DNA]</scope>
    <source>
        <strain evidence="3 4">Dub</strain>
    </source>
</reference>